<dbReference type="RefSeq" id="WP_110767728.1">
    <property type="nucleotide sequence ID" value="NZ_FXYH01000001.1"/>
</dbReference>
<dbReference type="AlphaFoldDB" id="A0A238JUW4"/>
<evidence type="ECO:0000313" key="1">
    <source>
        <dbReference type="EMBL" id="SMX34283.1"/>
    </source>
</evidence>
<dbReference type="EMBL" id="FXYH01000001">
    <property type="protein sequence ID" value="SMX34283.1"/>
    <property type="molecule type" value="Genomic_DNA"/>
</dbReference>
<accession>A0A238JUW4</accession>
<reference evidence="1 2" key="1">
    <citation type="submission" date="2017-05" db="EMBL/GenBank/DDBJ databases">
        <authorList>
            <person name="Song R."/>
            <person name="Chenine A.L."/>
            <person name="Ruprecht R.M."/>
        </authorList>
    </citation>
    <scope>NUCLEOTIDE SEQUENCE [LARGE SCALE GENOMIC DNA]</scope>
    <source>
        <strain evidence="1 2">CECT 8663</strain>
    </source>
</reference>
<dbReference type="Pfam" id="PF12228">
    <property type="entry name" value="DUF3604"/>
    <property type="match status" value="1"/>
</dbReference>
<dbReference type="InterPro" id="IPR022028">
    <property type="entry name" value="DUF3604"/>
</dbReference>
<dbReference type="Proteomes" id="UP000220836">
    <property type="component" value="Unassembled WGS sequence"/>
</dbReference>
<sequence>MQDALNIVTDPLEGTGFSEAMWPRITQAAKDHNQPGVFTAMIGFEWTSGPNGNNLHRNVIFRDGKAQADQIIPLSAYDTEDPEKLWDWLENYEALTGGRVLAIPHNGNLSNGLMFDDVTMSGKPIDRAYAERRQRWEPIYEITQIKGDGETHPLLSPRDEFADYGTWDKGSFGPEPKTEDMLPREYARSAWKRGLTYEDDFGVNPFKFGVLGSTDSHTGLSTAEESNFFGKVSLVEPSSNPHRFEERITGRFTPDDPTDDLVHADGLASGLAAVWARENTRESIWDALMRKEVFATTGTRIRVRVFAGFDFVEPDLTRSDFAKYGYEKGVPMGGDLTSGANATAPKLLVRAVRDPNGANLDRIQIVKGWMTESGALNEQVYDVAWSDDRTPDSDNKLPPVGNTVDVDTATYRNSIGAPFLEAFWEDPDFEASQRAFYYVRVLEIPTPRWTTFDALVFGVDRPNHLEAWEQERAYSSPIWVTPE</sequence>
<dbReference type="OrthoDB" id="543560at2"/>
<proteinExistence type="predicted"/>
<keyword evidence="2" id="KW-1185">Reference proteome</keyword>
<evidence type="ECO:0008006" key="3">
    <source>
        <dbReference type="Google" id="ProtNLM"/>
    </source>
</evidence>
<protein>
    <recommendedName>
        <fullName evidence="3">DUF3604 domain-containing protein</fullName>
    </recommendedName>
</protein>
<evidence type="ECO:0000313" key="2">
    <source>
        <dbReference type="Proteomes" id="UP000220836"/>
    </source>
</evidence>
<name>A0A238JUW4_9RHOB</name>
<gene>
    <name evidence="1" type="ORF">PEV8663_00449</name>
</gene>
<organism evidence="1 2">
    <name type="scientific">Pelagimonas varians</name>
    <dbReference type="NCBI Taxonomy" id="696760"/>
    <lineage>
        <taxon>Bacteria</taxon>
        <taxon>Pseudomonadati</taxon>
        <taxon>Pseudomonadota</taxon>
        <taxon>Alphaproteobacteria</taxon>
        <taxon>Rhodobacterales</taxon>
        <taxon>Roseobacteraceae</taxon>
        <taxon>Pelagimonas</taxon>
    </lineage>
</organism>